<dbReference type="STRING" id="671072.PL9214520325"/>
<organism evidence="3 4">
    <name type="scientific">Planktothrix tepida PCC 9214</name>
    <dbReference type="NCBI Taxonomy" id="671072"/>
    <lineage>
        <taxon>Bacteria</taxon>
        <taxon>Bacillati</taxon>
        <taxon>Cyanobacteriota</taxon>
        <taxon>Cyanophyceae</taxon>
        <taxon>Oscillatoriophycideae</taxon>
        <taxon>Oscillatoriales</taxon>
        <taxon>Microcoleaceae</taxon>
        <taxon>Planktothrix</taxon>
    </lineage>
</organism>
<dbReference type="Gene3D" id="3.40.50.300">
    <property type="entry name" value="P-loop containing nucleotide triphosphate hydrolases"/>
    <property type="match status" value="1"/>
</dbReference>
<dbReference type="Pfam" id="PF26355">
    <property type="entry name" value="HTH_VMAP-M9"/>
    <property type="match status" value="1"/>
</dbReference>
<gene>
    <name evidence="3" type="ORF">PL9214520325</name>
</gene>
<dbReference type="SUPFAM" id="SSF52540">
    <property type="entry name" value="P-loop containing nucleoside triphosphate hydrolases"/>
    <property type="match status" value="1"/>
</dbReference>
<dbReference type="GO" id="GO:0043531">
    <property type="term" value="F:ADP binding"/>
    <property type="evidence" value="ECO:0007669"/>
    <property type="project" value="InterPro"/>
</dbReference>
<evidence type="ECO:0000259" key="1">
    <source>
        <dbReference type="Pfam" id="PF00931"/>
    </source>
</evidence>
<dbReference type="InterPro" id="IPR027417">
    <property type="entry name" value="P-loop_NTPase"/>
</dbReference>
<dbReference type="Pfam" id="PF00931">
    <property type="entry name" value="NB-ARC"/>
    <property type="match status" value="1"/>
</dbReference>
<dbReference type="RefSeq" id="WP_072720381.1">
    <property type="nucleotide sequence ID" value="NZ_LN889803.1"/>
</dbReference>
<evidence type="ECO:0000313" key="4">
    <source>
        <dbReference type="Proteomes" id="UP000184315"/>
    </source>
</evidence>
<protein>
    <submittedName>
        <fullName evidence="3">Uncharacterized protein</fullName>
    </submittedName>
</protein>
<evidence type="ECO:0000259" key="2">
    <source>
        <dbReference type="Pfam" id="PF26355"/>
    </source>
</evidence>
<evidence type="ECO:0000313" key="3">
    <source>
        <dbReference type="EMBL" id="CUR33786.1"/>
    </source>
</evidence>
<dbReference type="EMBL" id="CZDF01000158">
    <property type="protein sequence ID" value="CUR33786.1"/>
    <property type="molecule type" value="Genomic_DNA"/>
</dbReference>
<dbReference type="PRINTS" id="PR00364">
    <property type="entry name" value="DISEASERSIST"/>
</dbReference>
<proteinExistence type="predicted"/>
<sequence length="453" mass="52548">MDVNEVLQFVDRLVFEQTGKHLDDVQRAIVEGTWERQTYDNIAHECHVNKNYASDVGAELWELLSQALGEDIKKNNFRSTLERVYIESSQNICIGTNHNFTFSSPTLNNPNKNNRETDIKSQLFYYDLNLAPKIINFYNRESELKALYSWILDHDIRLISVLGLSGIGKTTLVKRWVDLNLDKFEVIIWKSLKYPKPLELLIDDLLNTCEQDLKATINGNLKQLFDIFTDKKCLIIFDDVHHIFTPGELSGQYQSVYQDYQNFFKLITETEHQSHLILMSQEQCAEMNCLDEELYPIKTLKLSGLENEEILSGMGLKTDEDSSLKLIEQYQGNPMYLKDVAVLIKDVFDGDVAEFLAEDSLVITKEMRSHFNQLFNRLSPVEQKIVVELSKFDQPVSREELRQHLDLSSIDLINGLQSLQQRYLVSKIKADPILFNLSLLFQEHWRTPVNTSH</sequence>
<dbReference type="Proteomes" id="UP000184315">
    <property type="component" value="Unassembled WGS sequence"/>
</dbReference>
<feature type="domain" description="vWA-MoxR associated protein N-terminal HTH" evidence="2">
    <location>
        <begin position="1"/>
        <end position="83"/>
    </location>
</feature>
<feature type="domain" description="NB-ARC" evidence="1">
    <location>
        <begin position="141"/>
        <end position="243"/>
    </location>
</feature>
<dbReference type="InterPro" id="IPR002182">
    <property type="entry name" value="NB-ARC"/>
</dbReference>
<dbReference type="AlphaFoldDB" id="A0A1J1LP53"/>
<dbReference type="OrthoDB" id="441260at2"/>
<name>A0A1J1LP53_9CYAN</name>
<dbReference type="InterPro" id="IPR058651">
    <property type="entry name" value="HTH_VMAP-M9"/>
</dbReference>
<keyword evidence="4" id="KW-1185">Reference proteome</keyword>
<accession>A0A1J1LP53</accession>
<reference evidence="4" key="1">
    <citation type="submission" date="2015-10" db="EMBL/GenBank/DDBJ databases">
        <authorList>
            <person name="Regsiter A."/>
            <person name="william w."/>
        </authorList>
    </citation>
    <scope>NUCLEOTIDE SEQUENCE [LARGE SCALE GENOMIC DNA]</scope>
</reference>